<protein>
    <recommendedName>
        <fullName evidence="1">GAG-pre-integrase domain-containing protein</fullName>
    </recommendedName>
</protein>
<accession>A0A0C9TF16</accession>
<sequence>FGHIGVKGLKHLLTEGLVNGFTVNEHSPSFECDACIQAKQEHSPYPQHMST</sequence>
<dbReference type="Proteomes" id="UP000053647">
    <property type="component" value="Unassembled WGS sequence"/>
</dbReference>
<organism evidence="2 3">
    <name type="scientific">Paxillus involutus ATCC 200175</name>
    <dbReference type="NCBI Taxonomy" id="664439"/>
    <lineage>
        <taxon>Eukaryota</taxon>
        <taxon>Fungi</taxon>
        <taxon>Dikarya</taxon>
        <taxon>Basidiomycota</taxon>
        <taxon>Agaricomycotina</taxon>
        <taxon>Agaricomycetes</taxon>
        <taxon>Agaricomycetidae</taxon>
        <taxon>Boletales</taxon>
        <taxon>Paxilineae</taxon>
        <taxon>Paxillaceae</taxon>
        <taxon>Paxillus</taxon>
    </lineage>
</organism>
<reference evidence="3" key="2">
    <citation type="submission" date="2015-01" db="EMBL/GenBank/DDBJ databases">
        <title>Evolutionary Origins and Diversification of the Mycorrhizal Mutualists.</title>
        <authorList>
            <consortium name="DOE Joint Genome Institute"/>
            <consortium name="Mycorrhizal Genomics Consortium"/>
            <person name="Kohler A."/>
            <person name="Kuo A."/>
            <person name="Nagy L.G."/>
            <person name="Floudas D."/>
            <person name="Copeland A."/>
            <person name="Barry K.W."/>
            <person name="Cichocki N."/>
            <person name="Veneault-Fourrey C."/>
            <person name="LaButti K."/>
            <person name="Lindquist E.A."/>
            <person name="Lipzen A."/>
            <person name="Lundell T."/>
            <person name="Morin E."/>
            <person name="Murat C."/>
            <person name="Riley R."/>
            <person name="Ohm R."/>
            <person name="Sun H."/>
            <person name="Tunlid A."/>
            <person name="Henrissat B."/>
            <person name="Grigoriev I.V."/>
            <person name="Hibbett D.S."/>
            <person name="Martin F."/>
        </authorList>
    </citation>
    <scope>NUCLEOTIDE SEQUENCE [LARGE SCALE GENOMIC DNA]</scope>
    <source>
        <strain evidence="3">ATCC 200175</strain>
    </source>
</reference>
<name>A0A0C9TF16_PAXIN</name>
<evidence type="ECO:0000313" key="2">
    <source>
        <dbReference type="EMBL" id="KIJ06747.1"/>
    </source>
</evidence>
<dbReference type="OrthoDB" id="7691805at2759"/>
<reference evidence="2 3" key="1">
    <citation type="submission" date="2014-06" db="EMBL/GenBank/DDBJ databases">
        <authorList>
            <consortium name="DOE Joint Genome Institute"/>
            <person name="Kuo A."/>
            <person name="Kohler A."/>
            <person name="Nagy L.G."/>
            <person name="Floudas D."/>
            <person name="Copeland A."/>
            <person name="Barry K.W."/>
            <person name="Cichocki N."/>
            <person name="Veneault-Fourrey C."/>
            <person name="LaButti K."/>
            <person name="Lindquist E.A."/>
            <person name="Lipzen A."/>
            <person name="Lundell T."/>
            <person name="Morin E."/>
            <person name="Murat C."/>
            <person name="Sun H."/>
            <person name="Tunlid A."/>
            <person name="Henrissat B."/>
            <person name="Grigoriev I.V."/>
            <person name="Hibbett D.S."/>
            <person name="Martin F."/>
            <person name="Nordberg H.P."/>
            <person name="Cantor M.N."/>
            <person name="Hua S.X."/>
        </authorList>
    </citation>
    <scope>NUCLEOTIDE SEQUENCE [LARGE SCALE GENOMIC DNA]</scope>
    <source>
        <strain evidence="2 3">ATCC 200175</strain>
    </source>
</reference>
<dbReference type="EMBL" id="KN820178">
    <property type="protein sequence ID" value="KIJ06747.1"/>
    <property type="molecule type" value="Genomic_DNA"/>
</dbReference>
<proteinExistence type="predicted"/>
<evidence type="ECO:0000313" key="3">
    <source>
        <dbReference type="Proteomes" id="UP000053647"/>
    </source>
</evidence>
<dbReference type="Pfam" id="PF13976">
    <property type="entry name" value="gag_pre-integrs"/>
    <property type="match status" value="1"/>
</dbReference>
<evidence type="ECO:0000259" key="1">
    <source>
        <dbReference type="Pfam" id="PF13976"/>
    </source>
</evidence>
<feature type="domain" description="GAG-pre-integrase" evidence="1">
    <location>
        <begin position="1"/>
        <end position="40"/>
    </location>
</feature>
<gene>
    <name evidence="2" type="ORF">PAXINDRAFT_91545</name>
</gene>
<dbReference type="AlphaFoldDB" id="A0A0C9TF16"/>
<dbReference type="InterPro" id="IPR025724">
    <property type="entry name" value="GAG-pre-integrase_dom"/>
</dbReference>
<keyword evidence="3" id="KW-1185">Reference proteome</keyword>
<dbReference type="HOGENOM" id="CLU_3112036_0_0_1"/>
<feature type="non-terminal residue" evidence="2">
    <location>
        <position position="1"/>
    </location>
</feature>